<dbReference type="AlphaFoldDB" id="A0A934NDS9"/>
<comment type="caution">
    <text evidence="2">The sequence shown here is derived from an EMBL/GenBank/DDBJ whole genome shotgun (WGS) entry which is preliminary data.</text>
</comment>
<dbReference type="Proteomes" id="UP000614410">
    <property type="component" value="Unassembled WGS sequence"/>
</dbReference>
<evidence type="ECO:0000313" key="3">
    <source>
        <dbReference type="Proteomes" id="UP000614410"/>
    </source>
</evidence>
<protein>
    <submittedName>
        <fullName evidence="2">Uncharacterized protein</fullName>
    </submittedName>
</protein>
<sequence length="449" mass="48898">MSDHVTNNDEPYLLVEEVAKRLGLPLSVLLRRVEAGDVPSKRVERDDGTHYALRLSDLGIDTDDLTSAVGGDEDDEADPISLFDTSSSGAREREGLDIADVAAWLREADDLAAPQQEVAGQRELDSAARATEPSGSSPGWAERVPADVASPSEEAQPAWEDPEDAWRSGHTWPPQQPGSPPPSSRPLEPQQPPAWIIPQAPAESVVGPALAQPRPRSLFDTPGTDAAGDRESQAEPAEAHTAARSTSEQPSAEQATEESPADEAPAAQPGAPRPPEDERQHAPAAHAGPHDDAQSTADHQAVVPELAMPDRRRDPARGLFDAAAGTSRNDLSSMSLDARDLVAGLLDRWERTLEQRIYTEQRQRFQGELMARQNMVKQLQMELQTARAEHAAAQAEKDRALAEKERELAERERDLAHSRRLADDQGRPVAPVAAAALRRRRWFRARGDD</sequence>
<gene>
    <name evidence="2" type="ORF">JF887_01110</name>
</gene>
<feature type="region of interest" description="Disordered" evidence="1">
    <location>
        <begin position="116"/>
        <end position="298"/>
    </location>
</feature>
<feature type="region of interest" description="Disordered" evidence="1">
    <location>
        <begin position="65"/>
        <end position="88"/>
    </location>
</feature>
<evidence type="ECO:0000313" key="2">
    <source>
        <dbReference type="EMBL" id="MBJ7608018.1"/>
    </source>
</evidence>
<feature type="compositionally biased region" description="Basic and acidic residues" evidence="1">
    <location>
        <begin position="392"/>
        <end position="426"/>
    </location>
</feature>
<name>A0A934NDS9_9BACT</name>
<dbReference type="EMBL" id="JAEKNN010000005">
    <property type="protein sequence ID" value="MBJ7608018.1"/>
    <property type="molecule type" value="Genomic_DNA"/>
</dbReference>
<feature type="compositionally biased region" description="Pro residues" evidence="1">
    <location>
        <begin position="174"/>
        <end position="192"/>
    </location>
</feature>
<reference evidence="2 3" key="1">
    <citation type="submission" date="2020-10" db="EMBL/GenBank/DDBJ databases">
        <title>Ca. Dormibacterota MAGs.</title>
        <authorList>
            <person name="Montgomery K."/>
        </authorList>
    </citation>
    <scope>NUCLEOTIDE SEQUENCE [LARGE SCALE GENOMIC DNA]</scope>
    <source>
        <strain evidence="2">Mitchell_Peninsula_5</strain>
    </source>
</reference>
<proteinExistence type="predicted"/>
<accession>A0A934NDS9</accession>
<feature type="region of interest" description="Disordered" evidence="1">
    <location>
        <begin position="392"/>
        <end position="427"/>
    </location>
</feature>
<organism evidence="2 3">
    <name type="scientific">Candidatus Amunia macphersoniae</name>
    <dbReference type="NCBI Taxonomy" id="3127014"/>
    <lineage>
        <taxon>Bacteria</taxon>
        <taxon>Bacillati</taxon>
        <taxon>Candidatus Dormiibacterota</taxon>
        <taxon>Candidatus Dormibacteria</taxon>
        <taxon>Candidatus Aeolococcales</taxon>
        <taxon>Candidatus Aeolococcaceae</taxon>
        <taxon>Candidatus Amunia</taxon>
    </lineage>
</organism>
<feature type="compositionally biased region" description="Low complexity" evidence="1">
    <location>
        <begin position="193"/>
        <end position="202"/>
    </location>
</feature>
<feature type="compositionally biased region" description="Polar residues" evidence="1">
    <location>
        <begin position="243"/>
        <end position="254"/>
    </location>
</feature>
<evidence type="ECO:0000256" key="1">
    <source>
        <dbReference type="SAM" id="MobiDB-lite"/>
    </source>
</evidence>